<evidence type="ECO:0000313" key="3">
    <source>
        <dbReference type="Proteomes" id="UP000749646"/>
    </source>
</evidence>
<dbReference type="AlphaFoldDB" id="A0A9P6IKZ4"/>
<feature type="compositionally biased region" description="Polar residues" evidence="1">
    <location>
        <begin position="79"/>
        <end position="90"/>
    </location>
</feature>
<dbReference type="EMBL" id="JAAAHW010011448">
    <property type="protein sequence ID" value="KAF9919694.1"/>
    <property type="molecule type" value="Genomic_DNA"/>
</dbReference>
<feature type="compositionally biased region" description="Acidic residues" evidence="1">
    <location>
        <begin position="134"/>
        <end position="170"/>
    </location>
</feature>
<feature type="compositionally biased region" description="Basic and acidic residues" evidence="1">
    <location>
        <begin position="39"/>
        <end position="48"/>
    </location>
</feature>
<keyword evidence="3" id="KW-1185">Reference proteome</keyword>
<feature type="region of interest" description="Disordered" evidence="1">
    <location>
        <begin position="1"/>
        <end position="192"/>
    </location>
</feature>
<dbReference type="Proteomes" id="UP000749646">
    <property type="component" value="Unassembled WGS sequence"/>
</dbReference>
<evidence type="ECO:0000313" key="2">
    <source>
        <dbReference type="EMBL" id="KAF9919694.1"/>
    </source>
</evidence>
<gene>
    <name evidence="2" type="ORF">BGZ65_011897</name>
</gene>
<feature type="compositionally biased region" description="Low complexity" evidence="1">
    <location>
        <begin position="116"/>
        <end position="133"/>
    </location>
</feature>
<organism evidence="2 3">
    <name type="scientific">Modicella reniformis</name>
    <dbReference type="NCBI Taxonomy" id="1440133"/>
    <lineage>
        <taxon>Eukaryota</taxon>
        <taxon>Fungi</taxon>
        <taxon>Fungi incertae sedis</taxon>
        <taxon>Mucoromycota</taxon>
        <taxon>Mortierellomycotina</taxon>
        <taxon>Mortierellomycetes</taxon>
        <taxon>Mortierellales</taxon>
        <taxon>Mortierellaceae</taxon>
        <taxon>Modicella</taxon>
    </lineage>
</organism>
<proteinExistence type="predicted"/>
<feature type="compositionally biased region" description="Low complexity" evidence="1">
    <location>
        <begin position="182"/>
        <end position="192"/>
    </location>
</feature>
<feature type="compositionally biased region" description="Low complexity" evidence="1">
    <location>
        <begin position="69"/>
        <end position="78"/>
    </location>
</feature>
<name>A0A9P6IKZ4_9FUNG</name>
<accession>A0A9P6IKZ4</accession>
<reference evidence="2" key="1">
    <citation type="journal article" date="2020" name="Fungal Divers.">
        <title>Resolving the Mortierellaceae phylogeny through synthesis of multi-gene phylogenetics and phylogenomics.</title>
        <authorList>
            <person name="Vandepol N."/>
            <person name="Liber J."/>
            <person name="Desiro A."/>
            <person name="Na H."/>
            <person name="Kennedy M."/>
            <person name="Barry K."/>
            <person name="Grigoriev I.V."/>
            <person name="Miller A.N."/>
            <person name="O'Donnell K."/>
            <person name="Stajich J.E."/>
            <person name="Bonito G."/>
        </authorList>
    </citation>
    <scope>NUCLEOTIDE SEQUENCE</scope>
    <source>
        <strain evidence="2">MES-2147</strain>
    </source>
</reference>
<evidence type="ECO:0000256" key="1">
    <source>
        <dbReference type="SAM" id="MobiDB-lite"/>
    </source>
</evidence>
<sequence length="252" mass="27822">MSRTPKRSRSSASTFDDQDENDFTRLDTVQQSLEEEDEGKIPEIEKGSHKQKRRRVQHDSELETQPTLSGSAESTSSSNTGHHQPEQQQPFKHVRFNLELNQVYEIPSRRRRRPSRLLLQYAPSDATATSTSPSDDEPVSSPPEDTEDNEEREDEDAGDSEGPEKADEDWDPKLFPEWCNELSLPSSSASTSTVGAVLLAEDPVPTSAATSAAHGDQDNSGILSLDSENCKLLSRLVSVPGIEKSVHVPALQ</sequence>
<protein>
    <submittedName>
        <fullName evidence="2">Uncharacterized protein</fullName>
    </submittedName>
</protein>
<comment type="caution">
    <text evidence="2">The sequence shown here is derived from an EMBL/GenBank/DDBJ whole genome shotgun (WGS) entry which is preliminary data.</text>
</comment>